<accession>A0A090CZS0</accession>
<dbReference type="Pfam" id="PF01973">
    <property type="entry name" value="MptE-like"/>
    <property type="match status" value="1"/>
</dbReference>
<name>A0A090CZS0_9BACT</name>
<reference evidence="2" key="2">
    <citation type="submission" date="2014-09" db="EMBL/GenBank/DDBJ databases">
        <title>Criblamydia sequanensis harbors a mega-plasmid encoding arsenite resistance.</title>
        <authorList>
            <person name="Bertelli C."/>
            <person name="Goesmann A."/>
            <person name="Greub G."/>
        </authorList>
    </citation>
    <scope>NUCLEOTIDE SEQUENCE [LARGE SCALE GENOMIC DNA]</scope>
    <source>
        <strain evidence="2">CRIB-18</strain>
    </source>
</reference>
<dbReference type="Gene3D" id="2.20.110.10">
    <property type="entry name" value="Histone H3 K4-specific methyltransferase SET7/9 N-terminal domain"/>
    <property type="match status" value="2"/>
</dbReference>
<comment type="caution">
    <text evidence="2">The sequence shown here is derived from an EMBL/GenBank/DDBJ whole genome shotgun (WGS) entry which is preliminary data.</text>
</comment>
<reference evidence="2" key="1">
    <citation type="submission" date="2013-12" db="EMBL/GenBank/DDBJ databases">
        <authorList>
            <person name="Linke B."/>
        </authorList>
    </citation>
    <scope>NUCLEOTIDE SEQUENCE [LARGE SCALE GENOMIC DNA]</scope>
    <source>
        <strain evidence="2">CRIB-18</strain>
    </source>
</reference>
<dbReference type="Pfam" id="PF07661">
    <property type="entry name" value="MORN_2"/>
    <property type="match status" value="1"/>
</dbReference>
<feature type="domain" description="6-hydroxymethylpterin diphosphokinase MptE-like" evidence="1">
    <location>
        <begin position="209"/>
        <end position="381"/>
    </location>
</feature>
<proteinExistence type="predicted"/>
<keyword evidence="3" id="KW-1185">Reference proteome</keyword>
<dbReference type="SUPFAM" id="SSF82185">
    <property type="entry name" value="Histone H3 K4-specific methyltransferase SET7/9 N-terminal domain"/>
    <property type="match status" value="1"/>
</dbReference>
<dbReference type="AlphaFoldDB" id="A0A090CZS0"/>
<organism evidence="2 3">
    <name type="scientific">Candidatus Criblamydia sequanensis CRIB-18</name>
    <dbReference type="NCBI Taxonomy" id="1437425"/>
    <lineage>
        <taxon>Bacteria</taxon>
        <taxon>Pseudomonadati</taxon>
        <taxon>Chlamydiota</taxon>
        <taxon>Chlamydiia</taxon>
        <taxon>Parachlamydiales</taxon>
        <taxon>Candidatus Criblamydiaceae</taxon>
        <taxon>Candidatus Criblamydia</taxon>
    </lineage>
</organism>
<dbReference type="EMBL" id="CCEJ010000001">
    <property type="protein sequence ID" value="CDR32980.1"/>
    <property type="molecule type" value="Genomic_DNA"/>
</dbReference>
<dbReference type="eggNOG" id="COG2849">
    <property type="taxonomic scope" value="Bacteria"/>
</dbReference>
<dbReference type="InterPro" id="IPR011652">
    <property type="entry name" value="MORN_2"/>
</dbReference>
<dbReference type="Proteomes" id="UP000031552">
    <property type="component" value="Unassembled WGS sequence"/>
</dbReference>
<dbReference type="RefSeq" id="WP_041016488.1">
    <property type="nucleotide sequence ID" value="NZ_CCEJ010000001.1"/>
</dbReference>
<dbReference type="eggNOG" id="COG2604">
    <property type="taxonomic scope" value="Bacteria"/>
</dbReference>
<sequence>MDEKENLERNLALFGKIFPADASRIREIPFTEVHFAESVNGLPNLTIEEGGELHFLLNKENPIEEAYLWTSSLPLTTIDVVFIYGVGLGYYYDALESWLNSGPNKNIIFIEDNPEILKRFFQTEKAAKILANSKVRIYLIENFLKEDKKFNEIALFYCKAPFKISALLYNLRQKSEKLIKLNTVLEYMLNIQKISSFELEHLGYNFFLNFFQNLVKLPESKQASLLYNRFKGMPAIICGAGPSLNKNIHILKKLKDKAVIIAPGTAMNVLNKAGIVPHFGAGIDPNPDQTLRILTNNAFMTPYFYKTRMNATALNLIQGDLLYLNGSYGYKISSWFEEELGLKGTPLEEGYNVVNASFEIANALGCSPLITVGVDLAYSDDESYADLTAKHPLSTNPIPFKTKTETEELLSRMDINGKPVMTLWKWLLESVWYSRWVLENPQAEFLNATEGGIGFPGVSNIPLEEVSETYLKKDFDLDGFIHLWIQEAEMEKNVSFKHIDELLLKLEVSLNKCQEIIGRIKQEFEIFSKNLGPDETAVNKLTNPNVIQLLGQLENEIGYQVVLDSFNVYFNKAFEKEVQNLTINDDVLGKSEVEKRKLEIHAVRFKMLEKLARDTLVFIKGAKKYLSETAHLIEDSKSSHERIYENEGKYSSDESKLLIEEPQNHLFIQESYSIPLDRFEEDFQDKGKHVYFRKSGLLHGASTYYFKNGNEAYISYYYNGNKVGRNKAFYKNGSLYSLSFYKEGKKEGKEWYLYPNGGLRAELDYREGSLNGDVKLFYPNGTLKRSLSFQDGLKEGREVLFSPNGVLIIEAEYSQDKPKGIARYYNLNKTVIKEVHFDEEGNPIKTLSELETGELKEVPKELKEEDYFDSVTKATKALTSALEAVSQRIALFLGTSLEDKDNDLNRDIKELREMLATISSDLSILKKLENELEYESGMSSKAFKEPIWKSPSAKRLLNAQISVLTEDLEKRLIDIEKRIVDLKNKKTT</sequence>
<protein>
    <recommendedName>
        <fullName evidence="1">6-hydroxymethylpterin diphosphokinase MptE-like domain-containing protein</fullName>
    </recommendedName>
</protein>
<evidence type="ECO:0000259" key="1">
    <source>
        <dbReference type="Pfam" id="PF01973"/>
    </source>
</evidence>
<evidence type="ECO:0000313" key="2">
    <source>
        <dbReference type="EMBL" id="CDR32980.1"/>
    </source>
</evidence>
<dbReference type="PANTHER" id="PTHR41786">
    <property type="entry name" value="MOTILITY ACCESSORY FACTOR MAF"/>
    <property type="match status" value="1"/>
</dbReference>
<dbReference type="InterPro" id="IPR002826">
    <property type="entry name" value="MptE-like"/>
</dbReference>
<evidence type="ECO:0000313" key="3">
    <source>
        <dbReference type="Proteomes" id="UP000031552"/>
    </source>
</evidence>
<dbReference type="OrthoDB" id="5291305at2"/>
<dbReference type="STRING" id="1437425.CSEC_0140"/>
<gene>
    <name evidence="2" type="ORF">CSEC_0140</name>
</gene>
<dbReference type="PANTHER" id="PTHR41786:SF1">
    <property type="entry name" value="6-HYDROXYMETHYLPTERIN DIPHOSPHOKINASE MPTE-LIKE DOMAIN-CONTAINING PROTEIN"/>
    <property type="match status" value="1"/>
</dbReference>